<dbReference type="InterPro" id="IPR011041">
    <property type="entry name" value="Quinoprot_gluc/sorb_DH_b-prop"/>
</dbReference>
<reference evidence="13 14" key="1">
    <citation type="submission" date="2020-08" db="EMBL/GenBank/DDBJ databases">
        <title>Plant Genome Project.</title>
        <authorList>
            <person name="Zhang R.-G."/>
        </authorList>
    </citation>
    <scope>NUCLEOTIDE SEQUENCE [LARGE SCALE GENOMIC DNA]</scope>
    <source>
        <tissue evidence="13">Rhizome</tissue>
    </source>
</reference>
<feature type="domain" description="Glucose/Sorbosone dehydrogenase" evidence="12">
    <location>
        <begin position="284"/>
        <end position="639"/>
    </location>
</feature>
<proteinExistence type="inferred from homology"/>
<dbReference type="InterPro" id="IPR011042">
    <property type="entry name" value="6-blade_b-propeller_TolB-like"/>
</dbReference>
<evidence type="ECO:0000256" key="3">
    <source>
        <dbReference type="ARBA" id="ARBA00022475"/>
    </source>
</evidence>
<keyword evidence="7" id="KW-0472">Membrane</keyword>
<keyword evidence="6" id="KW-0560">Oxidoreductase</keyword>
<dbReference type="PANTHER" id="PTHR19328">
    <property type="entry name" value="HEDGEHOG-INTERACTING PROTEIN"/>
    <property type="match status" value="1"/>
</dbReference>
<keyword evidence="5" id="KW-0634">PQQ</keyword>
<evidence type="ECO:0000256" key="9">
    <source>
        <dbReference type="ARBA" id="ARBA00023288"/>
    </source>
</evidence>
<evidence type="ECO:0000256" key="11">
    <source>
        <dbReference type="SAM" id="SignalP"/>
    </source>
</evidence>
<keyword evidence="4 11" id="KW-0732">Signal</keyword>
<organism evidence="13 14">
    <name type="scientific">Zingiber officinale</name>
    <name type="common">Ginger</name>
    <name type="synonym">Amomum zingiber</name>
    <dbReference type="NCBI Taxonomy" id="94328"/>
    <lineage>
        <taxon>Eukaryota</taxon>
        <taxon>Viridiplantae</taxon>
        <taxon>Streptophyta</taxon>
        <taxon>Embryophyta</taxon>
        <taxon>Tracheophyta</taxon>
        <taxon>Spermatophyta</taxon>
        <taxon>Magnoliopsida</taxon>
        <taxon>Liliopsida</taxon>
        <taxon>Zingiberales</taxon>
        <taxon>Zingiberaceae</taxon>
        <taxon>Zingiber</taxon>
    </lineage>
</organism>
<gene>
    <name evidence="13" type="ORF">ZIOFF_057926</name>
</gene>
<feature type="chain" id="PRO_5035291664" description="Glucose/Sorbosone dehydrogenase domain-containing protein" evidence="11">
    <location>
        <begin position="23"/>
        <end position="756"/>
    </location>
</feature>
<keyword evidence="14" id="KW-1185">Reference proteome</keyword>
<keyword evidence="9" id="KW-0449">Lipoprotein</keyword>
<dbReference type="Pfam" id="PF07995">
    <property type="entry name" value="GSDH"/>
    <property type="match status" value="1"/>
</dbReference>
<dbReference type="AlphaFoldDB" id="A0A8J5FD64"/>
<dbReference type="Proteomes" id="UP000734854">
    <property type="component" value="Unassembled WGS sequence"/>
</dbReference>
<comment type="subcellular location">
    <subcellularLocation>
        <location evidence="2">Cell membrane</location>
        <topology evidence="2">Lipid-anchor</topology>
    </subcellularLocation>
</comment>
<dbReference type="FunFam" id="2.120.10.30:FF:000067">
    <property type="entry name" value="HHIP-like 1"/>
    <property type="match status" value="1"/>
</dbReference>
<protein>
    <recommendedName>
        <fullName evidence="12">Glucose/Sorbosone dehydrogenase domain-containing protein</fullName>
    </recommendedName>
</protein>
<evidence type="ECO:0000313" key="13">
    <source>
        <dbReference type="EMBL" id="KAG6481329.1"/>
    </source>
</evidence>
<keyword evidence="3" id="KW-1003">Cell membrane</keyword>
<comment type="caution">
    <text evidence="13">The sequence shown here is derived from an EMBL/GenBank/DDBJ whole genome shotgun (WGS) entry which is preliminary data.</text>
</comment>
<evidence type="ECO:0000256" key="1">
    <source>
        <dbReference type="ARBA" id="ARBA00001931"/>
    </source>
</evidence>
<dbReference type="SUPFAM" id="SSF50952">
    <property type="entry name" value="Soluble quinoprotein glucose dehydrogenase"/>
    <property type="match status" value="1"/>
</dbReference>
<comment type="similarity">
    <text evidence="10">Belongs to the PQQ oxidoreductase GdhB family.</text>
</comment>
<dbReference type="GO" id="GO:0005886">
    <property type="term" value="C:plasma membrane"/>
    <property type="evidence" value="ECO:0007669"/>
    <property type="project" value="UniProtKB-SubCell"/>
</dbReference>
<evidence type="ECO:0000313" key="14">
    <source>
        <dbReference type="Proteomes" id="UP000734854"/>
    </source>
</evidence>
<sequence>MKPAEDIVMLLCLLFFLPEIHALKLCTDSSSFFNLLVPFILVKLRALFFAQRQTELIRVCSVPVAPVTRTTPLAFCGYTGSSCCNATDDGDLRRQFESMNISDLACAAFMRSIVCAVITPCPWTSHRLCYSCGVAVRFGEILVFSYQQYGVPAVRCDPYSAELFGTGPTLATVPNLCNSTVSSSAASSLASVSDQNFCKQVWDSCNNVSMQNSPFAEPGLPASSSRLADVWHSESDFCEAFGGSSGDSILCFDGNSTSFSSSTASPIPGGICLERIGNGSYLNMVAHPDGSDRVFVSNQAGKIWLASVPEQGSGGTLEIDESDPFLDLTDLVHCDTQFGLMGLAFHPNFTTNGRFFVSYNCDKLRSTSCSGRCSCNSDVGCDPSDLGRDNGAQPCQYQVVVSEFTANSSSTTPSTATSASPLEVRRIFTMGLPYTSHHGGQILFGPADGYLYLMMGDGGNRGDPFNFAQNKKSLLGKIMRLDINTIQSENQINDLGLWGNYSIPDDNPYTVDGELQPEIWALGLRNPWRCSFDIERPSYFFCADVGQEVCEEVDLITKGGNYGWRVYEGPNLYTPPWSPRGNTSLSSINPIFPVVGYTHSEINTTMGSASIAGGYVYRSTTDPCLHGRYLYADLYGGAIWAATENPENSGNFTSTLIPFGCTNNSPLPCDAVAGSALPSLGYVYSFGEDNRKDVFLLSSNGVYRIVPPSHCNYTCPSEDTTDAGSSAPGQSSSACRTGGLLGRLVMMLLVLLWCLI</sequence>
<dbReference type="GO" id="GO:0016491">
    <property type="term" value="F:oxidoreductase activity"/>
    <property type="evidence" value="ECO:0007669"/>
    <property type="project" value="UniProtKB-KW"/>
</dbReference>
<dbReference type="Gene3D" id="2.120.10.30">
    <property type="entry name" value="TolB, C-terminal domain"/>
    <property type="match status" value="1"/>
</dbReference>
<comment type="cofactor">
    <cofactor evidence="1">
        <name>pyrroloquinoline quinone</name>
        <dbReference type="ChEBI" id="CHEBI:58442"/>
    </cofactor>
</comment>
<evidence type="ECO:0000256" key="7">
    <source>
        <dbReference type="ARBA" id="ARBA00023136"/>
    </source>
</evidence>
<feature type="signal peptide" evidence="11">
    <location>
        <begin position="1"/>
        <end position="22"/>
    </location>
</feature>
<keyword evidence="8" id="KW-0325">Glycoprotein</keyword>
<evidence type="ECO:0000256" key="6">
    <source>
        <dbReference type="ARBA" id="ARBA00023002"/>
    </source>
</evidence>
<name>A0A8J5FD64_ZINOF</name>
<evidence type="ECO:0000256" key="2">
    <source>
        <dbReference type="ARBA" id="ARBA00004193"/>
    </source>
</evidence>
<dbReference type="InterPro" id="IPR012938">
    <property type="entry name" value="Glc/Sorbosone_DH"/>
</dbReference>
<evidence type="ECO:0000256" key="4">
    <source>
        <dbReference type="ARBA" id="ARBA00022729"/>
    </source>
</evidence>
<evidence type="ECO:0000256" key="5">
    <source>
        <dbReference type="ARBA" id="ARBA00022891"/>
    </source>
</evidence>
<evidence type="ECO:0000259" key="12">
    <source>
        <dbReference type="Pfam" id="PF07995"/>
    </source>
</evidence>
<accession>A0A8J5FD64</accession>
<evidence type="ECO:0000256" key="8">
    <source>
        <dbReference type="ARBA" id="ARBA00023180"/>
    </source>
</evidence>
<dbReference type="EMBL" id="JACMSC010000016">
    <property type="protein sequence ID" value="KAG6481329.1"/>
    <property type="molecule type" value="Genomic_DNA"/>
</dbReference>
<evidence type="ECO:0000256" key="10">
    <source>
        <dbReference type="ARBA" id="ARBA00061483"/>
    </source>
</evidence>
<dbReference type="PANTHER" id="PTHR19328:SF13">
    <property type="entry name" value="HIPL1 PROTEIN"/>
    <property type="match status" value="1"/>
</dbReference>